<dbReference type="GO" id="GO:0004843">
    <property type="term" value="F:cysteine-type deubiquitinase activity"/>
    <property type="evidence" value="ECO:0007669"/>
    <property type="project" value="InterPro"/>
</dbReference>
<keyword evidence="3" id="KW-1185">Reference proteome</keyword>
<dbReference type="Pfam" id="PF00443">
    <property type="entry name" value="UCH"/>
    <property type="match status" value="1"/>
</dbReference>
<dbReference type="PROSITE" id="PS50235">
    <property type="entry name" value="USP_3"/>
    <property type="match status" value="1"/>
</dbReference>
<dbReference type="GeneID" id="94334589"/>
<gene>
    <name evidence="2" type="ORF">BdWA1_000291</name>
</gene>
<name>A0AAD9UPX1_9APIC</name>
<accession>A0AAD9UPX1</accession>
<keyword evidence="2" id="KW-0378">Hydrolase</keyword>
<evidence type="ECO:0000259" key="1">
    <source>
        <dbReference type="PROSITE" id="PS50235"/>
    </source>
</evidence>
<dbReference type="GO" id="GO:0006508">
    <property type="term" value="P:proteolysis"/>
    <property type="evidence" value="ECO:0007669"/>
    <property type="project" value="UniProtKB-KW"/>
</dbReference>
<feature type="domain" description="USP" evidence="1">
    <location>
        <begin position="1"/>
        <end position="77"/>
    </location>
</feature>
<dbReference type="AlphaFoldDB" id="A0AAD9UPX1"/>
<dbReference type="GO" id="GO:0016579">
    <property type="term" value="P:protein deubiquitination"/>
    <property type="evidence" value="ECO:0007669"/>
    <property type="project" value="InterPro"/>
</dbReference>
<dbReference type="EMBL" id="JALLKP010000001">
    <property type="protein sequence ID" value="KAK2197292.1"/>
    <property type="molecule type" value="Genomic_DNA"/>
</dbReference>
<dbReference type="KEGG" id="bdw:94334589"/>
<keyword evidence="2" id="KW-0645">Protease</keyword>
<comment type="caution">
    <text evidence="2">The sequence shown here is derived from an EMBL/GenBank/DDBJ whole genome shotgun (WGS) entry which is preliminary data.</text>
</comment>
<dbReference type="InterPro" id="IPR028889">
    <property type="entry name" value="USP"/>
</dbReference>
<dbReference type="InterPro" id="IPR001394">
    <property type="entry name" value="Peptidase_C19_UCH"/>
</dbReference>
<proteinExistence type="predicted"/>
<reference evidence="2" key="1">
    <citation type="journal article" date="2023" name="Nat. Microbiol.">
        <title>Babesia duncani multi-omics identifies virulence factors and drug targets.</title>
        <authorList>
            <person name="Singh P."/>
            <person name="Lonardi S."/>
            <person name="Liang Q."/>
            <person name="Vydyam P."/>
            <person name="Khabirova E."/>
            <person name="Fang T."/>
            <person name="Gihaz S."/>
            <person name="Thekkiniath J."/>
            <person name="Munshi M."/>
            <person name="Abel S."/>
            <person name="Ciampossin L."/>
            <person name="Batugedara G."/>
            <person name="Gupta M."/>
            <person name="Lu X.M."/>
            <person name="Lenz T."/>
            <person name="Chakravarty S."/>
            <person name="Cornillot E."/>
            <person name="Hu Y."/>
            <person name="Ma W."/>
            <person name="Gonzalez L.M."/>
            <person name="Sanchez S."/>
            <person name="Estrada K."/>
            <person name="Sanchez-Flores A."/>
            <person name="Montero E."/>
            <person name="Harb O.S."/>
            <person name="Le Roch K.G."/>
            <person name="Mamoun C.B."/>
        </authorList>
    </citation>
    <scope>NUCLEOTIDE SEQUENCE</scope>
    <source>
        <strain evidence="2">WA1</strain>
    </source>
</reference>
<evidence type="ECO:0000313" key="3">
    <source>
        <dbReference type="Proteomes" id="UP001214638"/>
    </source>
</evidence>
<sequence>MDICKTQNQQVPHPAPCAKGIYEVVSFLSHVGATANSGHYLCHIKRNGQWVTFNDSQVTACNNVPLDAGYFYLFKRKD</sequence>
<dbReference type="SUPFAM" id="SSF54001">
    <property type="entry name" value="Cysteine proteinases"/>
    <property type="match status" value="1"/>
</dbReference>
<organism evidence="2 3">
    <name type="scientific">Babesia duncani</name>
    <dbReference type="NCBI Taxonomy" id="323732"/>
    <lineage>
        <taxon>Eukaryota</taxon>
        <taxon>Sar</taxon>
        <taxon>Alveolata</taxon>
        <taxon>Apicomplexa</taxon>
        <taxon>Aconoidasida</taxon>
        <taxon>Piroplasmida</taxon>
        <taxon>Babesiidae</taxon>
        <taxon>Babesia</taxon>
    </lineage>
</organism>
<dbReference type="InterPro" id="IPR038765">
    <property type="entry name" value="Papain-like_cys_pep_sf"/>
</dbReference>
<dbReference type="RefSeq" id="XP_067804134.1">
    <property type="nucleotide sequence ID" value="XM_067945343.1"/>
</dbReference>
<dbReference type="Gene3D" id="3.90.70.10">
    <property type="entry name" value="Cysteine proteinases"/>
    <property type="match status" value="1"/>
</dbReference>
<dbReference type="Proteomes" id="UP001214638">
    <property type="component" value="Unassembled WGS sequence"/>
</dbReference>
<evidence type="ECO:0000313" key="2">
    <source>
        <dbReference type="EMBL" id="KAK2197292.1"/>
    </source>
</evidence>
<protein>
    <submittedName>
        <fullName evidence="2">Bifunctional Ubiquitin specific protease domain/Peptidase C19</fullName>
    </submittedName>
</protein>